<feature type="coiled-coil region" evidence="1">
    <location>
        <begin position="127"/>
        <end position="161"/>
    </location>
</feature>
<reference evidence="3" key="2">
    <citation type="journal article" date="2023" name="IMA Fungus">
        <title>Comparative genomic study of the Penicillium genus elucidates a diverse pangenome and 15 lateral gene transfer events.</title>
        <authorList>
            <person name="Petersen C."/>
            <person name="Sorensen T."/>
            <person name="Nielsen M.R."/>
            <person name="Sondergaard T.E."/>
            <person name="Sorensen J.L."/>
            <person name="Fitzpatrick D.A."/>
            <person name="Frisvad J.C."/>
            <person name="Nielsen K.L."/>
        </authorList>
    </citation>
    <scope>NUCLEOTIDE SEQUENCE</scope>
    <source>
        <strain evidence="3">IBT 22155</strain>
    </source>
</reference>
<reference evidence="3" key="1">
    <citation type="submission" date="2022-11" db="EMBL/GenBank/DDBJ databases">
        <authorList>
            <person name="Petersen C."/>
        </authorList>
    </citation>
    <scope>NUCLEOTIDE SEQUENCE</scope>
    <source>
        <strain evidence="3">IBT 22155</strain>
    </source>
</reference>
<keyword evidence="1" id="KW-0175">Coiled coil</keyword>
<dbReference type="OrthoDB" id="21214at2759"/>
<dbReference type="GO" id="GO:0031511">
    <property type="term" value="C:Mis6-Sim4 complex"/>
    <property type="evidence" value="ECO:0007669"/>
    <property type="project" value="InterPro"/>
</dbReference>
<evidence type="ECO:0000313" key="4">
    <source>
        <dbReference type="Proteomes" id="UP001149079"/>
    </source>
</evidence>
<dbReference type="AlphaFoldDB" id="A0A9W9H0J0"/>
<gene>
    <name evidence="3" type="ORF">N7515_004664</name>
</gene>
<dbReference type="Pfam" id="PF13093">
    <property type="entry name" value="FTA4"/>
    <property type="match status" value="1"/>
</dbReference>
<keyword evidence="4" id="KW-1185">Reference proteome</keyword>
<dbReference type="PANTHER" id="PTHR42040:SF1">
    <property type="entry name" value="INNER KINETOCHORE SUBUNIT FTA4"/>
    <property type="match status" value="1"/>
</dbReference>
<sequence length="235" mass="27215">MDSSRTISELKSAFIWSQVRIFSESLNLTEDWRNYAAETTEDDLSDKVIEDVLHKLNAAAKQHNRVVYSSQAIHHVAQQIANLYLSSVSQEARSRDAFSRGIEKTTDLSRQMNITKLPVDLEYQEATDEEHARYRQLRERLTNLDNQRQSRQRRLDQLQQLRRLLEPFENPQKDIQPNLITKDGELVRELEKMRMLVARVGGRIAQQKTSSGGPETHEYSLPGSDQRLEALLNMP</sequence>
<dbReference type="RefSeq" id="XP_056522358.1">
    <property type="nucleotide sequence ID" value="XM_056665408.1"/>
</dbReference>
<evidence type="ECO:0000256" key="2">
    <source>
        <dbReference type="SAM" id="MobiDB-lite"/>
    </source>
</evidence>
<evidence type="ECO:0000256" key="1">
    <source>
        <dbReference type="SAM" id="Coils"/>
    </source>
</evidence>
<dbReference type="GeneID" id="81404578"/>
<comment type="caution">
    <text evidence="3">The sequence shown here is derived from an EMBL/GenBank/DDBJ whole genome shotgun (WGS) entry which is preliminary data.</text>
</comment>
<feature type="region of interest" description="Disordered" evidence="2">
    <location>
        <begin position="204"/>
        <end position="235"/>
    </location>
</feature>
<organism evidence="3 4">
    <name type="scientific">Penicillium bovifimosum</name>
    <dbReference type="NCBI Taxonomy" id="126998"/>
    <lineage>
        <taxon>Eukaryota</taxon>
        <taxon>Fungi</taxon>
        <taxon>Dikarya</taxon>
        <taxon>Ascomycota</taxon>
        <taxon>Pezizomycotina</taxon>
        <taxon>Eurotiomycetes</taxon>
        <taxon>Eurotiomycetidae</taxon>
        <taxon>Eurotiales</taxon>
        <taxon>Aspergillaceae</taxon>
        <taxon>Penicillium</taxon>
    </lineage>
</organism>
<dbReference type="Proteomes" id="UP001149079">
    <property type="component" value="Unassembled WGS sequence"/>
</dbReference>
<accession>A0A9W9H0J0</accession>
<dbReference type="PANTHER" id="PTHR42040">
    <property type="entry name" value="INNER KINETOCHORE SUBUNIT FTA4"/>
    <property type="match status" value="1"/>
</dbReference>
<dbReference type="InterPro" id="IPR025207">
    <property type="entry name" value="Sim4_Fta4"/>
</dbReference>
<proteinExistence type="predicted"/>
<evidence type="ECO:0000313" key="3">
    <source>
        <dbReference type="EMBL" id="KAJ5135386.1"/>
    </source>
</evidence>
<name>A0A9W9H0J0_9EURO</name>
<protein>
    <submittedName>
        <fullName evidence="3">Kinetochore Sim4 complex subunit Fta4</fullName>
    </submittedName>
</protein>
<dbReference type="EMBL" id="JAPQKL010000004">
    <property type="protein sequence ID" value="KAJ5135386.1"/>
    <property type="molecule type" value="Genomic_DNA"/>
</dbReference>